<evidence type="ECO:0000313" key="2">
    <source>
        <dbReference type="Proteomes" id="UP001212997"/>
    </source>
</evidence>
<name>A0AAD5UN78_9APHY</name>
<accession>A0AAD5UN78</accession>
<reference evidence="1" key="1">
    <citation type="submission" date="2022-07" db="EMBL/GenBank/DDBJ databases">
        <title>Genome Sequence of Physisporinus lineatus.</title>
        <authorList>
            <person name="Buettner E."/>
        </authorList>
    </citation>
    <scope>NUCLEOTIDE SEQUENCE</scope>
    <source>
        <strain evidence="1">VT162</strain>
    </source>
</reference>
<dbReference type="AlphaFoldDB" id="A0AAD5UN78"/>
<dbReference type="EMBL" id="JANAWD010001957">
    <property type="protein sequence ID" value="KAJ3472520.1"/>
    <property type="molecule type" value="Genomic_DNA"/>
</dbReference>
<keyword evidence="2" id="KW-1185">Reference proteome</keyword>
<protein>
    <submittedName>
        <fullName evidence="1">Uncharacterized protein</fullName>
    </submittedName>
</protein>
<dbReference type="Proteomes" id="UP001212997">
    <property type="component" value="Unassembled WGS sequence"/>
</dbReference>
<gene>
    <name evidence="1" type="ORF">NLI96_g13327</name>
</gene>
<comment type="caution">
    <text evidence="1">The sequence shown here is derived from an EMBL/GenBank/DDBJ whole genome shotgun (WGS) entry which is preliminary data.</text>
</comment>
<organism evidence="1 2">
    <name type="scientific">Meripilus lineatus</name>
    <dbReference type="NCBI Taxonomy" id="2056292"/>
    <lineage>
        <taxon>Eukaryota</taxon>
        <taxon>Fungi</taxon>
        <taxon>Dikarya</taxon>
        <taxon>Basidiomycota</taxon>
        <taxon>Agaricomycotina</taxon>
        <taxon>Agaricomycetes</taxon>
        <taxon>Polyporales</taxon>
        <taxon>Meripilaceae</taxon>
        <taxon>Meripilus</taxon>
    </lineage>
</organism>
<proteinExistence type="predicted"/>
<evidence type="ECO:0000313" key="1">
    <source>
        <dbReference type="EMBL" id="KAJ3472520.1"/>
    </source>
</evidence>
<sequence length="177" mass="19348">MVQAIRVRLVHAAVIPGGRIELLHPLVTTAHEILRVGVADFLCPKLVAERQIHGSGMFGVFNGDALGQLRMPGLMTAERLLETTVELDADRIVVQVSFRRNGIYLPPLCFRIEDIHVAIAQSAQRVLCLLERNADDAVAKLAAHERHRASRAVSLRVGHGPVADGQNRQSLLLAHVA</sequence>